<dbReference type="CDD" id="cd02140">
    <property type="entry name" value="Frm2-like"/>
    <property type="match status" value="1"/>
</dbReference>
<dbReference type="InterPro" id="IPR000415">
    <property type="entry name" value="Nitroreductase-like"/>
</dbReference>
<dbReference type="SUPFAM" id="SSF55469">
    <property type="entry name" value="FMN-dependent nitroreductase-like"/>
    <property type="match status" value="1"/>
</dbReference>
<dbReference type="InterPro" id="IPR033877">
    <property type="entry name" value="Frm2/Hbn1"/>
</dbReference>
<comment type="caution">
    <text evidence="2">The sequence shown here is derived from an EMBL/GenBank/DDBJ whole genome shotgun (WGS) entry which is preliminary data.</text>
</comment>
<dbReference type="PANTHER" id="PTHR43035">
    <property type="entry name" value="FATTY ACID REPRESSION MUTANT PROTEIN 2-RELATED"/>
    <property type="match status" value="1"/>
</dbReference>
<dbReference type="VEuPathDB" id="FungiDB:GVI51_H06721"/>
<reference evidence="2 3" key="1">
    <citation type="submission" date="2015-10" db="EMBL/GenBank/DDBJ databases">
        <title>Draft genomes sequences of Candida glabrata isolates 1A, 1B, 2A, 2B, 3A and 3B.</title>
        <authorList>
            <person name="Haavelsrud O.E."/>
            <person name="Gaustad P."/>
        </authorList>
    </citation>
    <scope>NUCLEOTIDE SEQUENCE [LARGE SCALE GENOMIC DNA]</scope>
    <source>
        <strain evidence="2">910700640</strain>
    </source>
</reference>
<accession>A0A0W0D8T9</accession>
<dbReference type="VEuPathDB" id="FungiDB:CAGL0H06831g"/>
<dbReference type="GO" id="GO:0045922">
    <property type="term" value="P:negative regulation of fatty acid metabolic process"/>
    <property type="evidence" value="ECO:0007669"/>
    <property type="project" value="EnsemblFungi"/>
</dbReference>
<gene>
    <name evidence="2" type="ORF">AO440_002186</name>
</gene>
<sequence length="205" mass="23541">MTKHSPTSHEASASNPVLEAIVARRSIHYLKPELPEGVTFDDIYHIVQECVKHTPTSFNSQVNRAFIVRGALHYKIWDQVVNKIKEPEYRARPLRIRDGAYGTIFFYVDENVTERNKVEHPEWAPVCEAYADQAMGAASIAAWTVMHNMGIGCNMQHYGKYMHDPNVLPEDIPSHWTMKCQLVFGVPDKDPNEKKFIENIVKVYE</sequence>
<dbReference type="Gene3D" id="3.40.109.10">
    <property type="entry name" value="NADH Oxidase"/>
    <property type="match status" value="1"/>
</dbReference>
<feature type="domain" description="Nitroreductase" evidence="1">
    <location>
        <begin position="21"/>
        <end position="163"/>
    </location>
</feature>
<dbReference type="AlphaFoldDB" id="A0A0W0D8T9"/>
<dbReference type="GO" id="GO:0016651">
    <property type="term" value="F:oxidoreductase activity, acting on NAD(P)H"/>
    <property type="evidence" value="ECO:0007669"/>
    <property type="project" value="EnsemblFungi"/>
</dbReference>
<evidence type="ECO:0000259" key="1">
    <source>
        <dbReference type="Pfam" id="PF00881"/>
    </source>
</evidence>
<dbReference type="OrthoDB" id="2138173at2759"/>
<dbReference type="PANTHER" id="PTHR43035:SF1">
    <property type="entry name" value="FATTY ACID REPRESSION MUTANT PROTEIN 2-RELATED"/>
    <property type="match status" value="1"/>
</dbReference>
<evidence type="ECO:0000313" key="3">
    <source>
        <dbReference type="Proteomes" id="UP000054886"/>
    </source>
</evidence>
<dbReference type="Pfam" id="PF00881">
    <property type="entry name" value="Nitroreductase"/>
    <property type="match status" value="1"/>
</dbReference>
<organism evidence="2 3">
    <name type="scientific">Candida glabrata</name>
    <name type="common">Yeast</name>
    <name type="synonym">Torulopsis glabrata</name>
    <dbReference type="NCBI Taxonomy" id="5478"/>
    <lineage>
        <taxon>Eukaryota</taxon>
        <taxon>Fungi</taxon>
        <taxon>Dikarya</taxon>
        <taxon>Ascomycota</taxon>
        <taxon>Saccharomycotina</taxon>
        <taxon>Saccharomycetes</taxon>
        <taxon>Saccharomycetales</taxon>
        <taxon>Saccharomycetaceae</taxon>
        <taxon>Nakaseomyces</taxon>
    </lineage>
</organism>
<dbReference type="VEuPathDB" id="FungiDB:B1J91_H06831g"/>
<dbReference type="GO" id="GO:0034599">
    <property type="term" value="P:cellular response to oxidative stress"/>
    <property type="evidence" value="ECO:0007669"/>
    <property type="project" value="EnsemblFungi"/>
</dbReference>
<dbReference type="InterPro" id="IPR029479">
    <property type="entry name" value="Nitroreductase"/>
</dbReference>
<name>A0A0W0D8T9_CANGB</name>
<dbReference type="Proteomes" id="UP000054886">
    <property type="component" value="Unassembled WGS sequence"/>
</dbReference>
<dbReference type="VEuPathDB" id="FungiDB:GWK60_H06787"/>
<dbReference type="EMBL" id="LLZZ01000116">
    <property type="protein sequence ID" value="KTB04612.1"/>
    <property type="molecule type" value="Genomic_DNA"/>
</dbReference>
<proteinExistence type="predicted"/>
<protein>
    <submittedName>
        <fullName evidence="2">Putative nitroreductase HBN1</fullName>
    </submittedName>
</protein>
<evidence type="ECO:0000313" key="2">
    <source>
        <dbReference type="EMBL" id="KTB04612.1"/>
    </source>
</evidence>